<feature type="domain" description="Thioesterase" evidence="3">
    <location>
        <begin position="56"/>
        <end position="131"/>
    </location>
</feature>
<reference evidence="5" key="1">
    <citation type="submission" date="2018-03" db="EMBL/GenBank/DDBJ databases">
        <authorList>
            <person name="Blom J."/>
        </authorList>
    </citation>
    <scope>NUCLEOTIDE SEQUENCE [LARGE SCALE GENOMIC DNA]</scope>
    <source>
        <strain evidence="5">KPC-SM-21</strain>
    </source>
</reference>
<dbReference type="InterPro" id="IPR006683">
    <property type="entry name" value="Thioestr_dom"/>
</dbReference>
<gene>
    <name evidence="4" type="ORF">KPC_0689</name>
</gene>
<dbReference type="Gene3D" id="3.10.129.10">
    <property type="entry name" value="Hotdog Thioesterase"/>
    <property type="match status" value="1"/>
</dbReference>
<dbReference type="Proteomes" id="UP000245974">
    <property type="component" value="Unassembled WGS sequence"/>
</dbReference>
<dbReference type="InterPro" id="IPR003736">
    <property type="entry name" value="PAAI_dom"/>
</dbReference>
<dbReference type="SUPFAM" id="SSF54637">
    <property type="entry name" value="Thioesterase/thiol ester dehydrase-isomerase"/>
    <property type="match status" value="1"/>
</dbReference>
<keyword evidence="5" id="KW-1185">Reference proteome</keyword>
<evidence type="ECO:0000259" key="3">
    <source>
        <dbReference type="Pfam" id="PF03061"/>
    </source>
</evidence>
<dbReference type="RefSeq" id="WP_121973035.1">
    <property type="nucleotide sequence ID" value="NZ_OOGT01000019.1"/>
</dbReference>
<dbReference type="GO" id="GO:0047617">
    <property type="term" value="F:fatty acyl-CoA hydrolase activity"/>
    <property type="evidence" value="ECO:0007669"/>
    <property type="project" value="InterPro"/>
</dbReference>
<dbReference type="Pfam" id="PF03061">
    <property type="entry name" value="4HBT"/>
    <property type="match status" value="1"/>
</dbReference>
<comment type="similarity">
    <text evidence="1">Belongs to the thioesterase PaaI family.</text>
</comment>
<evidence type="ECO:0000256" key="1">
    <source>
        <dbReference type="ARBA" id="ARBA00008324"/>
    </source>
</evidence>
<dbReference type="PANTHER" id="PTHR21660:SF1">
    <property type="entry name" value="ACYL-COENZYME A THIOESTERASE 13"/>
    <property type="match status" value="1"/>
</dbReference>
<evidence type="ECO:0000313" key="4">
    <source>
        <dbReference type="EMBL" id="SPL69511.1"/>
    </source>
</evidence>
<dbReference type="EMBL" id="OOGT01000019">
    <property type="protein sequence ID" value="SPL69511.1"/>
    <property type="molecule type" value="Genomic_DNA"/>
</dbReference>
<keyword evidence="2" id="KW-0378">Hydrolase</keyword>
<dbReference type="InterPro" id="IPR039298">
    <property type="entry name" value="ACOT13"/>
</dbReference>
<protein>
    <recommendedName>
        <fullName evidence="3">Thioesterase domain-containing protein</fullName>
    </recommendedName>
</protein>
<sequence>MDIKNLSGLELLTALKNGQISPSPMSSTIPMTLIEVEKGYIVYEVSPEQRHMNIQGGIHGGFCATALDMATGGAAHTVLEAGYGYGTIDLNVKMTRPLQVGKTYRAEANLINAGKNILITEGKIVDENQKVYAYGSATLMVIPKNR</sequence>
<dbReference type="PANTHER" id="PTHR21660">
    <property type="entry name" value="THIOESTERASE SUPERFAMILY MEMBER-RELATED"/>
    <property type="match status" value="1"/>
</dbReference>
<accession>A0A2U3MVQ7</accession>
<proteinExistence type="inferred from homology"/>
<dbReference type="NCBIfam" id="TIGR00369">
    <property type="entry name" value="unchar_dom_1"/>
    <property type="match status" value="1"/>
</dbReference>
<dbReference type="InterPro" id="IPR029069">
    <property type="entry name" value="HotDog_dom_sf"/>
</dbReference>
<name>A0A2U3MVQ7_9GAMM</name>
<organism evidence="4 5">
    <name type="scientific">Acinetobacter stercoris</name>
    <dbReference type="NCBI Taxonomy" id="2126983"/>
    <lineage>
        <taxon>Bacteria</taxon>
        <taxon>Pseudomonadati</taxon>
        <taxon>Pseudomonadota</taxon>
        <taxon>Gammaproteobacteria</taxon>
        <taxon>Moraxellales</taxon>
        <taxon>Moraxellaceae</taxon>
        <taxon>Acinetobacter</taxon>
    </lineage>
</organism>
<dbReference type="OrthoDB" id="9813282at2"/>
<dbReference type="AlphaFoldDB" id="A0A2U3MVQ7"/>
<evidence type="ECO:0000313" key="5">
    <source>
        <dbReference type="Proteomes" id="UP000245974"/>
    </source>
</evidence>
<dbReference type="InParanoid" id="A0A2U3MVQ7"/>
<dbReference type="CDD" id="cd03443">
    <property type="entry name" value="PaaI_thioesterase"/>
    <property type="match status" value="1"/>
</dbReference>
<evidence type="ECO:0000256" key="2">
    <source>
        <dbReference type="ARBA" id="ARBA00022801"/>
    </source>
</evidence>